<accession>A0ACC0NNL7</accession>
<keyword evidence="2" id="KW-1185">Reference proteome</keyword>
<dbReference type="EMBL" id="CM046392">
    <property type="protein sequence ID" value="KAI8554394.1"/>
    <property type="molecule type" value="Genomic_DNA"/>
</dbReference>
<name>A0ACC0NNL7_RHOML</name>
<evidence type="ECO:0000313" key="1">
    <source>
        <dbReference type="EMBL" id="KAI8554394.1"/>
    </source>
</evidence>
<evidence type="ECO:0000313" key="2">
    <source>
        <dbReference type="Proteomes" id="UP001062846"/>
    </source>
</evidence>
<comment type="caution">
    <text evidence="1">The sequence shown here is derived from an EMBL/GenBank/DDBJ whole genome shotgun (WGS) entry which is preliminary data.</text>
</comment>
<sequence>MVSKLCFVALVDVDLITSWYGYSISLINKTKRWLWKIGSERVGSTKAAGRLWYWLIGRLWYWLIGFFPACYAIPLFVYYRQWLTITSADGRHGGNHVQGGFNQHGREHGRDYHRKRHREDDHRGPPISKRSSDHESRRNPDPDSRPEKNPRFRESGDSDDDEEDVHKSRS</sequence>
<proteinExistence type="predicted"/>
<protein>
    <submittedName>
        <fullName evidence="1">Uncharacterized protein</fullName>
    </submittedName>
</protein>
<reference evidence="1" key="1">
    <citation type="submission" date="2022-02" db="EMBL/GenBank/DDBJ databases">
        <title>Plant Genome Project.</title>
        <authorList>
            <person name="Zhang R.-G."/>
        </authorList>
    </citation>
    <scope>NUCLEOTIDE SEQUENCE</scope>
    <source>
        <strain evidence="1">AT1</strain>
    </source>
</reference>
<organism evidence="1 2">
    <name type="scientific">Rhododendron molle</name>
    <name type="common">Chinese azalea</name>
    <name type="synonym">Azalea mollis</name>
    <dbReference type="NCBI Taxonomy" id="49168"/>
    <lineage>
        <taxon>Eukaryota</taxon>
        <taxon>Viridiplantae</taxon>
        <taxon>Streptophyta</taxon>
        <taxon>Embryophyta</taxon>
        <taxon>Tracheophyta</taxon>
        <taxon>Spermatophyta</taxon>
        <taxon>Magnoliopsida</taxon>
        <taxon>eudicotyledons</taxon>
        <taxon>Gunneridae</taxon>
        <taxon>Pentapetalae</taxon>
        <taxon>asterids</taxon>
        <taxon>Ericales</taxon>
        <taxon>Ericaceae</taxon>
        <taxon>Ericoideae</taxon>
        <taxon>Rhodoreae</taxon>
        <taxon>Rhododendron</taxon>
    </lineage>
</organism>
<gene>
    <name evidence="1" type="ORF">RHMOL_Rhmol05G0095300</name>
</gene>
<dbReference type="Proteomes" id="UP001062846">
    <property type="component" value="Chromosome 5"/>
</dbReference>